<dbReference type="STRING" id="39480.EUAN_16350"/>
<dbReference type="PANTHER" id="PTHR30244:SF9">
    <property type="entry name" value="PROTEIN RV3402C"/>
    <property type="match status" value="1"/>
</dbReference>
<reference evidence="6 7" key="1">
    <citation type="submission" date="2016-09" db="EMBL/GenBank/DDBJ databases">
        <title>Genome sequence of Eubacterium angustum.</title>
        <authorList>
            <person name="Poehlein A."/>
            <person name="Daniel R."/>
        </authorList>
    </citation>
    <scope>NUCLEOTIDE SEQUENCE [LARGE SCALE GENOMIC DNA]</scope>
    <source>
        <strain evidence="6 7">DSM 1989</strain>
    </source>
</reference>
<dbReference type="PIRSF" id="PIRSF000390">
    <property type="entry name" value="PLP_StrS"/>
    <property type="match status" value="1"/>
</dbReference>
<dbReference type="InterPro" id="IPR015421">
    <property type="entry name" value="PyrdxlP-dep_Trfase_major"/>
</dbReference>
<dbReference type="Gene3D" id="3.90.1150.10">
    <property type="entry name" value="Aspartate Aminotransferase, domain 1"/>
    <property type="match status" value="1"/>
</dbReference>
<dbReference type="SUPFAM" id="SSF53383">
    <property type="entry name" value="PLP-dependent transferases"/>
    <property type="match status" value="1"/>
</dbReference>
<dbReference type="Gene3D" id="3.40.640.10">
    <property type="entry name" value="Type I PLP-dependent aspartate aminotransferase-like (Major domain)"/>
    <property type="match status" value="1"/>
</dbReference>
<keyword evidence="1 4" id="KW-0663">Pyridoxal phosphate</keyword>
<evidence type="ECO:0000256" key="4">
    <source>
        <dbReference type="PIRSR" id="PIRSR000390-2"/>
    </source>
</evidence>
<dbReference type="InterPro" id="IPR015422">
    <property type="entry name" value="PyrdxlP-dep_Trfase_small"/>
</dbReference>
<sequence length="374" mass="42688">MKTENMTKIMMANRSSMPSIEEYIEQIRPLWNSRWLSNEGAILQKFKASLENYLGLGNIELFVNGHTALELAISSMGLSGEVITSPFTFISTPNAIVRNGLTPVFCDISEEDFNIDVQKIESLITEKTTAIVPVHIYGNPCDLEGIERIAQKYNLKVIYDAAQAFGVEVDGKSILEFGDITMVSFHATKCFHSIEGGMLSFKDSRKREQLRKVKSFGIVSEDGTELLGVNAKMNEFQAAMGICNLSHFEGYLEKRKSIHMRYREQLAEVPGIKLAKHRANVKPNYTYMPAQVDKEAYGLDRDELLERLSAEHIFADKYFYPLVVDYEYYRDRYSEIELPTARHVANSMVLLPMHTEMEFKDVDRVCEIIRRSSK</sequence>
<dbReference type="PANTHER" id="PTHR30244">
    <property type="entry name" value="TRANSAMINASE"/>
    <property type="match status" value="1"/>
</dbReference>
<name>A0A1S1V5M8_9FIRM</name>
<keyword evidence="6" id="KW-0808">Transferase</keyword>
<feature type="modified residue" description="N6-(pyridoxal phosphate)lysine" evidence="4">
    <location>
        <position position="189"/>
    </location>
</feature>
<dbReference type="Proteomes" id="UP000180254">
    <property type="component" value="Unassembled WGS sequence"/>
</dbReference>
<evidence type="ECO:0000256" key="2">
    <source>
        <dbReference type="ARBA" id="ARBA00037999"/>
    </source>
</evidence>
<evidence type="ECO:0000313" key="7">
    <source>
        <dbReference type="Proteomes" id="UP000180254"/>
    </source>
</evidence>
<dbReference type="Pfam" id="PF01041">
    <property type="entry name" value="DegT_DnrJ_EryC1"/>
    <property type="match status" value="1"/>
</dbReference>
<evidence type="ECO:0000256" key="5">
    <source>
        <dbReference type="RuleBase" id="RU004508"/>
    </source>
</evidence>
<dbReference type="AlphaFoldDB" id="A0A1S1V5M8"/>
<evidence type="ECO:0000313" key="6">
    <source>
        <dbReference type="EMBL" id="OHW61872.1"/>
    </source>
</evidence>
<comment type="caution">
    <text evidence="6">The sequence shown here is derived from an EMBL/GenBank/DDBJ whole genome shotgun (WGS) entry which is preliminary data.</text>
</comment>
<dbReference type="GO" id="GO:0000271">
    <property type="term" value="P:polysaccharide biosynthetic process"/>
    <property type="evidence" value="ECO:0007669"/>
    <property type="project" value="TreeGrafter"/>
</dbReference>
<evidence type="ECO:0000256" key="1">
    <source>
        <dbReference type="ARBA" id="ARBA00022898"/>
    </source>
</evidence>
<comment type="similarity">
    <text evidence="2 5">Belongs to the DegT/DnrJ/EryC1 family.</text>
</comment>
<dbReference type="InterPro" id="IPR000653">
    <property type="entry name" value="DegT/StrS_aminotransferase"/>
</dbReference>
<dbReference type="RefSeq" id="WP_071063483.1">
    <property type="nucleotide sequence ID" value="NZ_MKIE01000006.1"/>
</dbReference>
<evidence type="ECO:0000256" key="3">
    <source>
        <dbReference type="PIRSR" id="PIRSR000390-1"/>
    </source>
</evidence>
<protein>
    <submittedName>
        <fullName evidence="6">dTDP-4-amino-4,6-dideoxy-D-glucose transaminase</fullName>
        <ecNumber evidence="6">2.6.1.33</ecNumber>
    </submittedName>
</protein>
<keyword evidence="7" id="KW-1185">Reference proteome</keyword>
<accession>A0A1S1V5M8</accession>
<dbReference type="CDD" id="cd00616">
    <property type="entry name" value="AHBA_syn"/>
    <property type="match status" value="1"/>
</dbReference>
<keyword evidence="6" id="KW-0032">Aminotransferase</keyword>
<dbReference type="GO" id="GO:0019179">
    <property type="term" value="F:dTDP-4-amino-4,6-dideoxy-D-glucose transaminase activity"/>
    <property type="evidence" value="ECO:0007669"/>
    <property type="project" value="UniProtKB-EC"/>
</dbReference>
<proteinExistence type="inferred from homology"/>
<organism evidence="6 7">
    <name type="scientific">Andreesenia angusta</name>
    <dbReference type="NCBI Taxonomy" id="39480"/>
    <lineage>
        <taxon>Bacteria</taxon>
        <taxon>Bacillati</taxon>
        <taxon>Bacillota</taxon>
        <taxon>Tissierellia</taxon>
        <taxon>Tissierellales</taxon>
        <taxon>Gottschalkiaceae</taxon>
        <taxon>Andreesenia</taxon>
    </lineage>
</organism>
<dbReference type="InterPro" id="IPR015424">
    <property type="entry name" value="PyrdxlP-dep_Trfase"/>
</dbReference>
<feature type="active site" description="Proton acceptor" evidence="3">
    <location>
        <position position="189"/>
    </location>
</feature>
<dbReference type="EC" id="2.6.1.33" evidence="6"/>
<dbReference type="GO" id="GO:0030170">
    <property type="term" value="F:pyridoxal phosphate binding"/>
    <property type="evidence" value="ECO:0007669"/>
    <property type="project" value="TreeGrafter"/>
</dbReference>
<gene>
    <name evidence="6" type="primary">vioA</name>
    <name evidence="6" type="ORF">EUAN_16350</name>
</gene>
<dbReference type="EMBL" id="MKIE01000006">
    <property type="protein sequence ID" value="OHW61872.1"/>
    <property type="molecule type" value="Genomic_DNA"/>
</dbReference>